<gene>
    <name evidence="3" type="ORF">DFP90_11361</name>
</gene>
<keyword evidence="1" id="KW-0175">Coiled coil</keyword>
<accession>A0A3D9H7C4</accession>
<evidence type="ECO:0000256" key="2">
    <source>
        <dbReference type="SAM" id="Phobius"/>
    </source>
</evidence>
<dbReference type="InterPro" id="IPR036465">
    <property type="entry name" value="vWFA_dom_sf"/>
</dbReference>
<keyword evidence="2" id="KW-0812">Transmembrane</keyword>
<dbReference type="Proteomes" id="UP000256845">
    <property type="component" value="Unassembled WGS sequence"/>
</dbReference>
<feature type="coiled-coil region" evidence="1">
    <location>
        <begin position="54"/>
        <end position="101"/>
    </location>
</feature>
<evidence type="ECO:0008006" key="5">
    <source>
        <dbReference type="Google" id="ProtNLM"/>
    </source>
</evidence>
<dbReference type="AlphaFoldDB" id="A0A3D9H7C4"/>
<comment type="caution">
    <text evidence="3">The sequence shown here is derived from an EMBL/GenBank/DDBJ whole genome shotgun (WGS) entry which is preliminary data.</text>
</comment>
<evidence type="ECO:0000313" key="3">
    <source>
        <dbReference type="EMBL" id="RED44856.1"/>
    </source>
</evidence>
<sequence>MKRSRRAFEIFNMSFLDVISCGFGAVVLLVLISKYQIAPEQGPNEEIAPLLSQVLELENRNKSLSEELQQLQQTLASASREAEALSEKAEIQAQKRETERKQGAKLQQDLEGLQLVQESLKRATITPGRASERDEEVGGIPVDSDYVIFIVDTSGSMKEIWGRVTKEVVNVIKIHPEIKGFQIMNDNGLHMISGYAGKWIPDTPARRKSVMNLFKGWNSSSNSSPVEGIEVALKKYARPDINLSIYVFGDDFTGSSYDRVVKEIDQLNKRKPDGTRLAKIHGVAFLSKHSTNRFPTLMREVTKRNGGTFLGLTL</sequence>
<feature type="transmembrane region" description="Helical" evidence="2">
    <location>
        <begin position="12"/>
        <end position="32"/>
    </location>
</feature>
<organism evidence="3 4">
    <name type="scientific">Aestuariispira insulae</name>
    <dbReference type="NCBI Taxonomy" id="1461337"/>
    <lineage>
        <taxon>Bacteria</taxon>
        <taxon>Pseudomonadati</taxon>
        <taxon>Pseudomonadota</taxon>
        <taxon>Alphaproteobacteria</taxon>
        <taxon>Rhodospirillales</taxon>
        <taxon>Kiloniellaceae</taxon>
        <taxon>Aestuariispira</taxon>
    </lineage>
</organism>
<dbReference type="EMBL" id="QRDW01000013">
    <property type="protein sequence ID" value="RED44856.1"/>
    <property type="molecule type" value="Genomic_DNA"/>
</dbReference>
<evidence type="ECO:0000313" key="4">
    <source>
        <dbReference type="Proteomes" id="UP000256845"/>
    </source>
</evidence>
<dbReference type="OrthoDB" id="5489581at2"/>
<reference evidence="3 4" key="1">
    <citation type="submission" date="2018-07" db="EMBL/GenBank/DDBJ databases">
        <title>Genomic Encyclopedia of Type Strains, Phase III (KMG-III): the genomes of soil and plant-associated and newly described type strains.</title>
        <authorList>
            <person name="Whitman W."/>
        </authorList>
    </citation>
    <scope>NUCLEOTIDE SEQUENCE [LARGE SCALE GENOMIC DNA]</scope>
    <source>
        <strain evidence="3 4">CECT 8488</strain>
    </source>
</reference>
<evidence type="ECO:0000256" key="1">
    <source>
        <dbReference type="SAM" id="Coils"/>
    </source>
</evidence>
<keyword evidence="4" id="KW-1185">Reference proteome</keyword>
<dbReference type="SUPFAM" id="SSF53300">
    <property type="entry name" value="vWA-like"/>
    <property type="match status" value="1"/>
</dbReference>
<protein>
    <recommendedName>
        <fullName evidence="5">von Willebrand factor type A domain-containing protein</fullName>
    </recommendedName>
</protein>
<dbReference type="RefSeq" id="WP_115938863.1">
    <property type="nucleotide sequence ID" value="NZ_QRDW01000013.1"/>
</dbReference>
<proteinExistence type="predicted"/>
<keyword evidence="2" id="KW-0472">Membrane</keyword>
<name>A0A3D9H7C4_9PROT</name>
<keyword evidence="2" id="KW-1133">Transmembrane helix</keyword>